<comment type="caution">
    <text evidence="9">The sequence shown here is derived from an EMBL/GenBank/DDBJ whole genome shotgun (WGS) entry which is preliminary data.</text>
</comment>
<evidence type="ECO:0000256" key="7">
    <source>
        <dbReference type="SAM" id="Phobius"/>
    </source>
</evidence>
<keyword evidence="4 7" id="KW-0812">Transmembrane</keyword>
<feature type="domain" description="Major facilitator superfamily (MFS) profile" evidence="8">
    <location>
        <begin position="25"/>
        <end position="500"/>
    </location>
</feature>
<dbReference type="Gene3D" id="1.20.1720.10">
    <property type="entry name" value="Multidrug resistance protein D"/>
    <property type="match status" value="1"/>
</dbReference>
<evidence type="ECO:0000256" key="4">
    <source>
        <dbReference type="ARBA" id="ARBA00022692"/>
    </source>
</evidence>
<feature type="transmembrane region" description="Helical" evidence="7">
    <location>
        <begin position="59"/>
        <end position="77"/>
    </location>
</feature>
<feature type="transmembrane region" description="Helical" evidence="7">
    <location>
        <begin position="152"/>
        <end position="171"/>
    </location>
</feature>
<dbReference type="PANTHER" id="PTHR23501">
    <property type="entry name" value="MAJOR FACILITATOR SUPERFAMILY"/>
    <property type="match status" value="1"/>
</dbReference>
<evidence type="ECO:0000313" key="9">
    <source>
        <dbReference type="EMBL" id="TNY30931.1"/>
    </source>
</evidence>
<dbReference type="InterPro" id="IPR011701">
    <property type="entry name" value="MFS"/>
</dbReference>
<feature type="transmembrane region" description="Helical" evidence="7">
    <location>
        <begin position="209"/>
        <end position="230"/>
    </location>
</feature>
<feature type="transmembrane region" description="Helical" evidence="7">
    <location>
        <begin position="24"/>
        <end position="47"/>
    </location>
</feature>
<feature type="transmembrane region" description="Helical" evidence="7">
    <location>
        <begin position="315"/>
        <end position="337"/>
    </location>
</feature>
<dbReference type="Proteomes" id="UP000314011">
    <property type="component" value="Unassembled WGS sequence"/>
</dbReference>
<dbReference type="InterPro" id="IPR020846">
    <property type="entry name" value="MFS_dom"/>
</dbReference>
<feature type="transmembrane region" description="Helical" evidence="7">
    <location>
        <begin position="279"/>
        <end position="303"/>
    </location>
</feature>
<keyword evidence="3" id="KW-1003">Cell membrane</keyword>
<feature type="transmembrane region" description="Helical" evidence="7">
    <location>
        <begin position="415"/>
        <end position="434"/>
    </location>
</feature>
<evidence type="ECO:0000256" key="6">
    <source>
        <dbReference type="ARBA" id="ARBA00023136"/>
    </source>
</evidence>
<dbReference type="CDD" id="cd17502">
    <property type="entry name" value="MFS_Azr1_MDR_like"/>
    <property type="match status" value="1"/>
</dbReference>
<evidence type="ECO:0000256" key="2">
    <source>
        <dbReference type="ARBA" id="ARBA00022448"/>
    </source>
</evidence>
<evidence type="ECO:0000256" key="5">
    <source>
        <dbReference type="ARBA" id="ARBA00022989"/>
    </source>
</evidence>
<dbReference type="Pfam" id="PF07690">
    <property type="entry name" value="MFS_1"/>
    <property type="match status" value="1"/>
</dbReference>
<feature type="transmembrane region" description="Helical" evidence="7">
    <location>
        <begin position="120"/>
        <end position="140"/>
    </location>
</feature>
<keyword evidence="2" id="KW-0813">Transport</keyword>
<proteinExistence type="predicted"/>
<evidence type="ECO:0000313" key="10">
    <source>
        <dbReference type="Proteomes" id="UP000314011"/>
    </source>
</evidence>
<evidence type="ECO:0000259" key="8">
    <source>
        <dbReference type="PROSITE" id="PS50850"/>
    </source>
</evidence>
<dbReference type="OrthoDB" id="9812221at2"/>
<keyword evidence="5 7" id="KW-1133">Transmembrane helix</keyword>
<dbReference type="FunFam" id="1.20.1720.10:FF:000004">
    <property type="entry name" value="EmrB/QacA family drug resistance transporter"/>
    <property type="match status" value="1"/>
</dbReference>
<accession>A0A5C5G8Q4</accession>
<dbReference type="AlphaFoldDB" id="A0A5C5G8Q4"/>
<dbReference type="PRINTS" id="PR01035">
    <property type="entry name" value="TCRTETA"/>
</dbReference>
<comment type="subcellular location">
    <subcellularLocation>
        <location evidence="1">Cell membrane</location>
        <topology evidence="1">Multi-pass membrane protein</topology>
    </subcellularLocation>
</comment>
<gene>
    <name evidence="9" type="ORF">FHY64_17670</name>
</gene>
<name>A0A5C5G8Q4_9RHOB</name>
<dbReference type="RefSeq" id="WP_140197197.1">
    <property type="nucleotide sequence ID" value="NZ_CP065915.1"/>
</dbReference>
<reference evidence="9 10" key="1">
    <citation type="submission" date="2019-06" db="EMBL/GenBank/DDBJ databases">
        <title>Genome of new Rhodobacteraceae sp. SM1903.</title>
        <authorList>
            <person name="Ren X."/>
        </authorList>
    </citation>
    <scope>NUCLEOTIDE SEQUENCE [LARGE SCALE GENOMIC DNA]</scope>
    <source>
        <strain evidence="9 10">SM1903</strain>
    </source>
</reference>
<dbReference type="InterPro" id="IPR036259">
    <property type="entry name" value="MFS_trans_sf"/>
</dbReference>
<feature type="transmembrane region" description="Helical" evidence="7">
    <location>
        <begin position="370"/>
        <end position="394"/>
    </location>
</feature>
<dbReference type="InterPro" id="IPR001958">
    <property type="entry name" value="Tet-R_TetA/multi-R_MdtG-like"/>
</dbReference>
<dbReference type="PROSITE" id="PS50850">
    <property type="entry name" value="MFS"/>
    <property type="match status" value="1"/>
</dbReference>
<keyword evidence="10" id="KW-1185">Reference proteome</keyword>
<feature type="transmembrane region" description="Helical" evidence="7">
    <location>
        <begin position="242"/>
        <end position="259"/>
    </location>
</feature>
<sequence length="513" mass="52424">MSVAEQTGPAEEYLEEHEPARVRIVLIAVATTLLFASLGQTIVTTAMPIMVADLGGLDHITWVITAYLLASTIGAPIAGKLGDLYGRKIVIQVGIGVFMVGAVIGGLAQNMGMLVAGRAVQGFGGGGLIVVSMAVVADVLPARERGKAQGLMGAMFGISTVIGPLIGGFLVQALSWHWIFFVNLPVGVLALIVLGVALDNPTKGIRHPIDYAGAVLLSVILASAVLVSNMGGTVYGWGSPQILALIALGLGAVAGFVIAERRAAEPILPPKLFTINTFLVVNGVGFMVGMAMFGTITFLPLFLQVVKGLSPATSGMFLTPMMAGLLGASMGAGLIMSRTGRYKLLPILSTALLTVSMLGMSTLAADTPLWLIATMMVGVGLGLGPVFSIGVAAIQNAVPVTMLGVGTASANMFRLIGGSIGTAAFGAIFSAGLARNLGGLLPDGAGLRSMSAETVAALDPEAQVQVMDGISNAMHPIFLIAATVGAIAFLLSFLLKELPLSNSLPGRPVTARG</sequence>
<evidence type="ECO:0000256" key="3">
    <source>
        <dbReference type="ARBA" id="ARBA00022475"/>
    </source>
</evidence>
<protein>
    <submittedName>
        <fullName evidence="9">MFS transporter</fullName>
    </submittedName>
</protein>
<dbReference type="SUPFAM" id="SSF103473">
    <property type="entry name" value="MFS general substrate transporter"/>
    <property type="match status" value="1"/>
</dbReference>
<feature type="transmembrane region" description="Helical" evidence="7">
    <location>
        <begin position="344"/>
        <end position="364"/>
    </location>
</feature>
<dbReference type="EMBL" id="VFFF01000003">
    <property type="protein sequence ID" value="TNY30931.1"/>
    <property type="molecule type" value="Genomic_DNA"/>
</dbReference>
<feature type="transmembrane region" description="Helical" evidence="7">
    <location>
        <begin position="177"/>
        <end position="197"/>
    </location>
</feature>
<dbReference type="GO" id="GO:0022857">
    <property type="term" value="F:transmembrane transporter activity"/>
    <property type="evidence" value="ECO:0007669"/>
    <property type="project" value="InterPro"/>
</dbReference>
<dbReference type="Gene3D" id="1.20.1250.20">
    <property type="entry name" value="MFS general substrate transporter like domains"/>
    <property type="match status" value="1"/>
</dbReference>
<feature type="transmembrane region" description="Helical" evidence="7">
    <location>
        <begin position="89"/>
        <end position="108"/>
    </location>
</feature>
<dbReference type="PANTHER" id="PTHR23501:SF197">
    <property type="entry name" value="COMD"/>
    <property type="match status" value="1"/>
</dbReference>
<dbReference type="GO" id="GO:0005886">
    <property type="term" value="C:plasma membrane"/>
    <property type="evidence" value="ECO:0007669"/>
    <property type="project" value="UniProtKB-SubCell"/>
</dbReference>
<evidence type="ECO:0000256" key="1">
    <source>
        <dbReference type="ARBA" id="ARBA00004651"/>
    </source>
</evidence>
<keyword evidence="6 7" id="KW-0472">Membrane</keyword>
<organism evidence="9 10">
    <name type="scientific">Pelagovum pacificum</name>
    <dbReference type="NCBI Taxonomy" id="2588711"/>
    <lineage>
        <taxon>Bacteria</taxon>
        <taxon>Pseudomonadati</taxon>
        <taxon>Pseudomonadota</taxon>
        <taxon>Alphaproteobacteria</taxon>
        <taxon>Rhodobacterales</taxon>
        <taxon>Paracoccaceae</taxon>
        <taxon>Pelagovum</taxon>
    </lineage>
</organism>
<feature type="transmembrane region" description="Helical" evidence="7">
    <location>
        <begin position="477"/>
        <end position="495"/>
    </location>
</feature>